<dbReference type="PROSITE" id="PS50940">
    <property type="entry name" value="CHIT_BIND_II"/>
    <property type="match status" value="2"/>
</dbReference>
<evidence type="ECO:0000256" key="2">
    <source>
        <dbReference type="SAM" id="SignalP"/>
    </source>
</evidence>
<keyword evidence="2" id="KW-0732">Signal</keyword>
<dbReference type="InParanoid" id="A0A6I9WBW8"/>
<protein>
    <submittedName>
        <fullName evidence="5">Uncharacterized protein LOC105234132</fullName>
    </submittedName>
</protein>
<dbReference type="GO" id="GO:0008061">
    <property type="term" value="F:chitin binding"/>
    <property type="evidence" value="ECO:0007669"/>
    <property type="project" value="InterPro"/>
</dbReference>
<dbReference type="GeneID" id="105234132"/>
<organism evidence="4 5">
    <name type="scientific">Bactrocera dorsalis</name>
    <name type="common">Oriental fruit fly</name>
    <name type="synonym">Dacus dorsalis</name>
    <dbReference type="NCBI Taxonomy" id="27457"/>
    <lineage>
        <taxon>Eukaryota</taxon>
        <taxon>Metazoa</taxon>
        <taxon>Ecdysozoa</taxon>
        <taxon>Arthropoda</taxon>
        <taxon>Hexapoda</taxon>
        <taxon>Insecta</taxon>
        <taxon>Pterygota</taxon>
        <taxon>Neoptera</taxon>
        <taxon>Endopterygota</taxon>
        <taxon>Diptera</taxon>
        <taxon>Brachycera</taxon>
        <taxon>Muscomorpha</taxon>
        <taxon>Tephritoidea</taxon>
        <taxon>Tephritidae</taxon>
        <taxon>Bactrocera</taxon>
        <taxon>Bactrocera</taxon>
    </lineage>
</organism>
<reference evidence="5" key="2">
    <citation type="submission" date="2025-08" db="UniProtKB">
        <authorList>
            <consortium name="RefSeq"/>
        </authorList>
    </citation>
    <scope>IDENTIFICATION</scope>
    <source>
        <tissue evidence="5">Adult</tissue>
    </source>
</reference>
<dbReference type="InterPro" id="IPR002557">
    <property type="entry name" value="Chitin-bd_dom"/>
</dbReference>
<gene>
    <name evidence="5" type="primary">LOC105234132</name>
</gene>
<dbReference type="SUPFAM" id="SSF57625">
    <property type="entry name" value="Invertebrate chitin-binding proteins"/>
    <property type="match status" value="2"/>
</dbReference>
<feature type="region of interest" description="Disordered" evidence="1">
    <location>
        <begin position="694"/>
        <end position="719"/>
    </location>
</feature>
<dbReference type="AlphaFoldDB" id="A0A6I9WBW8"/>
<evidence type="ECO:0000313" key="4">
    <source>
        <dbReference type="Proteomes" id="UP001652620"/>
    </source>
</evidence>
<dbReference type="InterPro" id="IPR036508">
    <property type="entry name" value="Chitin-bd_dom_sf"/>
</dbReference>
<dbReference type="Pfam" id="PF01607">
    <property type="entry name" value="CBM_14"/>
    <property type="match status" value="1"/>
</dbReference>
<feature type="region of interest" description="Disordered" evidence="1">
    <location>
        <begin position="193"/>
        <end position="223"/>
    </location>
</feature>
<dbReference type="SMART" id="SM00494">
    <property type="entry name" value="ChtBD2"/>
    <property type="match status" value="3"/>
</dbReference>
<feature type="domain" description="Chitin-binding type-2" evidence="3">
    <location>
        <begin position="19"/>
        <end position="78"/>
    </location>
</feature>
<feature type="chain" id="PRO_5046096836" evidence="2">
    <location>
        <begin position="20"/>
        <end position="993"/>
    </location>
</feature>
<keyword evidence="4" id="KW-1185">Reference proteome</keyword>
<evidence type="ECO:0000256" key="1">
    <source>
        <dbReference type="SAM" id="MobiDB-lite"/>
    </source>
</evidence>
<dbReference type="Proteomes" id="UP001652620">
    <property type="component" value="Chromosome 1"/>
</dbReference>
<name>A0A6I9WBW8_BACDO</name>
<evidence type="ECO:0000259" key="3">
    <source>
        <dbReference type="PROSITE" id="PS50940"/>
    </source>
</evidence>
<accession>A0A6I9WBW8</accession>
<feature type="signal peptide" evidence="2">
    <location>
        <begin position="1"/>
        <end position="19"/>
    </location>
</feature>
<reference evidence="4" key="1">
    <citation type="submission" date="2025-05" db="UniProtKB">
        <authorList>
            <consortium name="RefSeq"/>
        </authorList>
    </citation>
    <scope>NUCLEOTIDE SEQUENCE [LARGE SCALE GENOMIC DNA]</scope>
</reference>
<sequence length="993" mass="111498">MRFEIYAMIIFGLFYFSEGKPCPEKTRPHKTRCEAYYKCFELPSKRHVWVPEKCESGLIYEHNLGLCVLPDDEWECTLGVGTRGSKVEANADVKPTTKTETQNHKQITPTNKLKNADLHIINNKHEEDEEADVAIPSMNKGHSGNDVEVVIQNNINNEEEREALRDDIEIESSGDGVGELMEMDDLLQVENRESEDHEGEEHIIEDDENEVNPETSTKKSKIDPKLTAHLQRLSQLIDGLKTQYQKDGEQQTELRPDQLNAFLAHFNIQNKFNLIKPTFEGNSKEKTDTTTTEAPESTTTFATYPTASKNKTLLQEHLDSKLKPETKVVLTNALPKRYDTTGYSNSQIVVNRPEGSVLFTLPHYGTDQSDYGHNSPKISEETLKTVLELSKQMIATQNVPKIIPNPGYYAQPLIQPLFLPASAFQAQTQQNPFAAYFNSNNNNNNNKQVDYQENDNKFSQFTGTYNNQHKPLLRPASSYSQPSNTIIHNNVIPVHLLSTNSGEKEIVDSYGQSLGLYPPLNTENPSGYQQHYGPTHTFVDQKFLASFTTERPQVSTTPTPNYAAQYAPSYATDFSATTARPNDYQPTSPTLNEYFSPSPHLSDNNVNKLFQSTDRYPTVQYDDLPRPLNLGRPSLFAPHIDTHKVKLRPNGHKIESMEIESDDYNDNQARPLPQLFTYNYDNDKTDINNQYEEPNYSAGSGGNKHSYMPRPSASATATRPTYSNAANKVKPYNTHTSTSLADGSQLVNMGGNFVSYDVFRNTILPLLGHTQTLNELNNVEVITCATGVRQPNTTDCTRYYVCSKKDGKVLSYSCPPYTAFNAQSRICDAQTYAACTPDAIISSYTVSENKRIQLEAYKALQDAKRRQEQALKAQNIASLLQKYGGQMQASMMDANDDAQGDDSNEKNILDAYVQQAAAMNVYSTTPKPTAAPVKKRKYYCKEGDKIADQTSANNYFVCYKNAQGMMKGHKMSCTNNLIFCSKNSMCTLAIKCA</sequence>
<dbReference type="KEGG" id="bdr:105234132"/>
<evidence type="ECO:0000313" key="5">
    <source>
        <dbReference type="RefSeq" id="XP_011214707.2"/>
    </source>
</evidence>
<feature type="domain" description="Chitin-binding type-2" evidence="3">
    <location>
        <begin position="781"/>
        <end position="837"/>
    </location>
</feature>
<feature type="compositionally biased region" description="Basic and acidic residues" evidence="1">
    <location>
        <begin position="193"/>
        <end position="202"/>
    </location>
</feature>
<dbReference type="GO" id="GO:0005576">
    <property type="term" value="C:extracellular region"/>
    <property type="evidence" value="ECO:0007669"/>
    <property type="project" value="InterPro"/>
</dbReference>
<proteinExistence type="predicted"/>
<dbReference type="Gene3D" id="2.170.140.10">
    <property type="entry name" value="Chitin binding domain"/>
    <property type="match status" value="2"/>
</dbReference>
<dbReference type="OrthoDB" id="7739784at2759"/>
<dbReference type="RefSeq" id="XP_011214707.2">
    <property type="nucleotide sequence ID" value="XM_011216405.4"/>
</dbReference>
<feature type="region of interest" description="Disordered" evidence="1">
    <location>
        <begin position="576"/>
        <end position="602"/>
    </location>
</feature>